<comment type="caution">
    <text evidence="2">The sequence shown here is derived from an EMBL/GenBank/DDBJ whole genome shotgun (WGS) entry which is preliminary data.</text>
</comment>
<dbReference type="Gene3D" id="2.30.30.140">
    <property type="match status" value="1"/>
</dbReference>
<dbReference type="AlphaFoldDB" id="A0A1E5Q7F9"/>
<sequence length="78" mass="8778">MCLTVPMKVEQIDGHRARCTALGEERWADLTLMADAPPKVGDYIIVHLKFAQRIVDEEDALKSYALFDEIFTALDGPK</sequence>
<evidence type="ECO:0000313" key="3">
    <source>
        <dbReference type="Proteomes" id="UP000095347"/>
    </source>
</evidence>
<dbReference type="PANTHER" id="PTHR35177">
    <property type="entry name" value="HYDROGENASE MATURATION FACTOR HYBG"/>
    <property type="match status" value="1"/>
</dbReference>
<dbReference type="OrthoDB" id="9806017at2"/>
<name>A0A1E5Q7F9_9PROT</name>
<dbReference type="InterPro" id="IPR001109">
    <property type="entry name" value="Hydrogenase_HupF/HypC"/>
</dbReference>
<dbReference type="GO" id="GO:1902670">
    <property type="term" value="F:carbon dioxide binding"/>
    <property type="evidence" value="ECO:0007669"/>
    <property type="project" value="TreeGrafter"/>
</dbReference>
<reference evidence="3" key="1">
    <citation type="submission" date="2016-07" db="EMBL/GenBank/DDBJ databases">
        <authorList>
            <person name="Florea S."/>
            <person name="Webb J.S."/>
            <person name="Jaromczyk J."/>
            <person name="Schardl C.L."/>
        </authorList>
    </citation>
    <scope>NUCLEOTIDE SEQUENCE [LARGE SCALE GENOMIC DNA]</scope>
    <source>
        <strain evidence="3">MV-1</strain>
    </source>
</reference>
<accession>A0A1E5Q7F9</accession>
<dbReference type="GO" id="GO:0051604">
    <property type="term" value="P:protein maturation"/>
    <property type="evidence" value="ECO:0007669"/>
    <property type="project" value="TreeGrafter"/>
</dbReference>
<dbReference type="GO" id="GO:0005506">
    <property type="term" value="F:iron ion binding"/>
    <property type="evidence" value="ECO:0007669"/>
    <property type="project" value="TreeGrafter"/>
</dbReference>
<dbReference type="RefSeq" id="WP_069958120.1">
    <property type="nucleotide sequence ID" value="NZ_MCGG01000027.1"/>
</dbReference>
<dbReference type="EMBL" id="MCGG01000027">
    <property type="protein sequence ID" value="OEJ66914.1"/>
    <property type="molecule type" value="Genomic_DNA"/>
</dbReference>
<gene>
    <name evidence="2" type="ORF">BEN30_10990</name>
</gene>
<organism evidence="2 3">
    <name type="scientific">Magnetovibrio blakemorei</name>
    <dbReference type="NCBI Taxonomy" id="28181"/>
    <lineage>
        <taxon>Bacteria</taxon>
        <taxon>Pseudomonadati</taxon>
        <taxon>Pseudomonadota</taxon>
        <taxon>Alphaproteobacteria</taxon>
        <taxon>Rhodospirillales</taxon>
        <taxon>Magnetovibrionaceae</taxon>
        <taxon>Magnetovibrio</taxon>
    </lineage>
</organism>
<evidence type="ECO:0000313" key="2">
    <source>
        <dbReference type="EMBL" id="OEJ66914.1"/>
    </source>
</evidence>
<dbReference type="SUPFAM" id="SSF159127">
    <property type="entry name" value="HupF/HypC-like"/>
    <property type="match status" value="1"/>
</dbReference>
<dbReference type="PRINTS" id="PR00445">
    <property type="entry name" value="HUPFHYPC"/>
</dbReference>
<dbReference type="Proteomes" id="UP000095347">
    <property type="component" value="Unassembled WGS sequence"/>
</dbReference>
<evidence type="ECO:0008006" key="4">
    <source>
        <dbReference type="Google" id="ProtNLM"/>
    </source>
</evidence>
<proteinExistence type="inferred from homology"/>
<comment type="similarity">
    <text evidence="1">Belongs to the HupF/HypC family.</text>
</comment>
<evidence type="ECO:0000256" key="1">
    <source>
        <dbReference type="ARBA" id="ARBA00006018"/>
    </source>
</evidence>
<dbReference type="PANTHER" id="PTHR35177:SF2">
    <property type="entry name" value="HYDROGENASE MATURATION FACTOR HYBG"/>
    <property type="match status" value="1"/>
</dbReference>
<keyword evidence="3" id="KW-1185">Reference proteome</keyword>
<protein>
    <recommendedName>
        <fullName evidence="4">Hydrogenase assembly protein HypC</fullName>
    </recommendedName>
</protein>
<dbReference type="NCBIfam" id="TIGR00074">
    <property type="entry name" value="hypC_hupF"/>
    <property type="match status" value="1"/>
</dbReference>
<dbReference type="Pfam" id="PF01455">
    <property type="entry name" value="HupF_HypC"/>
    <property type="match status" value="1"/>
</dbReference>
<dbReference type="STRING" id="28181.BEN30_10990"/>